<dbReference type="GO" id="GO:0047761">
    <property type="term" value="F:butyrate kinase activity"/>
    <property type="evidence" value="ECO:0007669"/>
    <property type="project" value="UniProtKB-UniRule"/>
</dbReference>
<evidence type="ECO:0000313" key="12">
    <source>
        <dbReference type="EMBL" id="UTH12913.1"/>
    </source>
</evidence>
<dbReference type="GO" id="GO:0008776">
    <property type="term" value="F:acetate kinase activity"/>
    <property type="evidence" value="ECO:0007669"/>
    <property type="project" value="TreeGrafter"/>
</dbReference>
<dbReference type="GO" id="GO:0005524">
    <property type="term" value="F:ATP binding"/>
    <property type="evidence" value="ECO:0007669"/>
    <property type="project" value="UniProtKB-KW"/>
</dbReference>
<dbReference type="EC" id="2.7.2.7" evidence="9"/>
<dbReference type="PRINTS" id="PR00471">
    <property type="entry name" value="ACETATEKNASE"/>
</dbReference>
<dbReference type="GO" id="GO:0005737">
    <property type="term" value="C:cytoplasm"/>
    <property type="evidence" value="ECO:0007669"/>
    <property type="project" value="UniProtKB-SubCell"/>
</dbReference>
<evidence type="ECO:0000256" key="1">
    <source>
        <dbReference type="ARBA" id="ARBA00004496"/>
    </source>
</evidence>
<dbReference type="InterPro" id="IPR043129">
    <property type="entry name" value="ATPase_NBD"/>
</dbReference>
<evidence type="ECO:0000313" key="11">
    <source>
        <dbReference type="EMBL" id="KAA1040139.1"/>
    </source>
</evidence>
<dbReference type="InterPro" id="IPR023865">
    <property type="entry name" value="Aliphatic_acid_kinase_CS"/>
</dbReference>
<keyword evidence="7 9" id="KW-0067">ATP-binding</keyword>
<keyword evidence="13" id="KW-1185">Reference proteome</keyword>
<keyword evidence="3 9" id="KW-0963">Cytoplasm</keyword>
<evidence type="ECO:0000256" key="5">
    <source>
        <dbReference type="ARBA" id="ARBA00022741"/>
    </source>
</evidence>
<dbReference type="NCBIfam" id="TIGR02707">
    <property type="entry name" value="butyr_kinase"/>
    <property type="match status" value="1"/>
</dbReference>
<evidence type="ECO:0000256" key="6">
    <source>
        <dbReference type="ARBA" id="ARBA00022777"/>
    </source>
</evidence>
<reference evidence="11 13" key="1">
    <citation type="submission" date="2019-09" db="EMBL/GenBank/DDBJ databases">
        <authorList>
            <person name="Mazhar S."/>
            <person name="Altermann E."/>
            <person name="Hill C."/>
            <person name="Mcauliffe O."/>
        </authorList>
    </citation>
    <scope>NUCLEOTIDE SEQUENCE [LARGE SCALE GENOMIC DNA]</scope>
    <source>
        <strain evidence="11 13">ATCC 51831</strain>
    </source>
</reference>
<dbReference type="GO" id="GO:0006083">
    <property type="term" value="P:acetate metabolic process"/>
    <property type="evidence" value="ECO:0007669"/>
    <property type="project" value="TreeGrafter"/>
</dbReference>
<evidence type="ECO:0000313" key="14">
    <source>
        <dbReference type="Proteomes" id="UP001057381"/>
    </source>
</evidence>
<dbReference type="InterPro" id="IPR000890">
    <property type="entry name" value="Aliphatic_acid_kin_short-chain"/>
</dbReference>
<keyword evidence="6 9" id="KW-0418">Kinase</keyword>
<organism evidence="12 14">
    <name type="scientific">Macrococcus equipercicus</name>
    <dbReference type="NCBI Taxonomy" id="69967"/>
    <lineage>
        <taxon>Bacteria</taxon>
        <taxon>Bacillati</taxon>
        <taxon>Bacillota</taxon>
        <taxon>Bacilli</taxon>
        <taxon>Bacillales</taxon>
        <taxon>Staphylococcaceae</taxon>
        <taxon>Macrococcus</taxon>
    </lineage>
</organism>
<comment type="similarity">
    <text evidence="2 9 10">Belongs to the acetokinase family.</text>
</comment>
<comment type="catalytic activity">
    <reaction evidence="8 9">
        <text>butanoate + ATP = butanoyl phosphate + ADP</text>
        <dbReference type="Rhea" id="RHEA:13585"/>
        <dbReference type="ChEBI" id="CHEBI:17968"/>
        <dbReference type="ChEBI" id="CHEBI:30616"/>
        <dbReference type="ChEBI" id="CHEBI:58079"/>
        <dbReference type="ChEBI" id="CHEBI:456216"/>
        <dbReference type="EC" id="2.7.2.7"/>
    </reaction>
</comment>
<evidence type="ECO:0000256" key="9">
    <source>
        <dbReference type="HAMAP-Rule" id="MF_00542"/>
    </source>
</evidence>
<evidence type="ECO:0000256" key="8">
    <source>
        <dbReference type="ARBA" id="ARBA00048596"/>
    </source>
</evidence>
<evidence type="ECO:0000256" key="3">
    <source>
        <dbReference type="ARBA" id="ARBA00022490"/>
    </source>
</evidence>
<dbReference type="NCBIfam" id="NF002834">
    <property type="entry name" value="PRK03011.1-5"/>
    <property type="match status" value="1"/>
</dbReference>
<dbReference type="InterPro" id="IPR011245">
    <property type="entry name" value="Butyrate_kin"/>
</dbReference>
<dbReference type="PANTHER" id="PTHR21060:SF3">
    <property type="entry name" value="BUTYRATE KINASE 2-RELATED"/>
    <property type="match status" value="1"/>
</dbReference>
<keyword evidence="5 9" id="KW-0547">Nucleotide-binding</keyword>
<evidence type="ECO:0000256" key="7">
    <source>
        <dbReference type="ARBA" id="ARBA00022840"/>
    </source>
</evidence>
<sequence>MAHILTLNLGSTSSKIALFDDHTCVITETLRHTVEEVSGTVEEQTAFRLQVVNNFLQNHHIETFDAIAARGGLLKPISGGTYLINEAMTKDLLASKYGSHASNISTLLGGQLSKAYNKPAYIVDPVVVDEMSPMAKMTGLKFMERRSIFHALNQKAVARNYAERINRSYEELNLIVAHLGGGITVGTHAGGRVVDVNDGLSGEGPFSPERAGSLPANQLARHVIESQLTIDDVAKLLSKRGGFVSHFGTTDAIAVEQRALQGDAAAVLAYEAMAYQISKSIAAASVYFNGSADQIIMTGGLAYSNRLVNMITERVQFIAGVTVMPGEKEMEALTAGVLRVLNKEEQPKVYA</sequence>
<dbReference type="PIRSF" id="PIRSF036458">
    <property type="entry name" value="Butyrate_kin"/>
    <property type="match status" value="1"/>
</dbReference>
<dbReference type="RefSeq" id="WP_149458604.1">
    <property type="nucleotide sequence ID" value="NZ_CP073809.1"/>
</dbReference>
<name>A0A9Q9F0F9_9STAP</name>
<dbReference type="Pfam" id="PF00871">
    <property type="entry name" value="Acetate_kinase"/>
    <property type="match status" value="1"/>
</dbReference>
<dbReference type="PROSITE" id="PS01076">
    <property type="entry name" value="ACETATE_KINASE_2"/>
    <property type="match status" value="1"/>
</dbReference>
<evidence type="ECO:0000313" key="13">
    <source>
        <dbReference type="Proteomes" id="UP000295735"/>
    </source>
</evidence>
<dbReference type="EMBL" id="SCWC02000002">
    <property type="protein sequence ID" value="KAA1040139.1"/>
    <property type="molecule type" value="Genomic_DNA"/>
</dbReference>
<dbReference type="KEGG" id="mequ:KFV11_06415"/>
<dbReference type="SUPFAM" id="SSF53067">
    <property type="entry name" value="Actin-like ATPase domain"/>
    <property type="match status" value="2"/>
</dbReference>
<dbReference type="Gene3D" id="3.30.420.40">
    <property type="match status" value="2"/>
</dbReference>
<evidence type="ECO:0000256" key="2">
    <source>
        <dbReference type="ARBA" id="ARBA00008748"/>
    </source>
</evidence>
<gene>
    <name evidence="9 12" type="primary">buk</name>
    <name evidence="11" type="ORF">ERX35_003885</name>
    <name evidence="12" type="ORF">KFV11_06415</name>
</gene>
<evidence type="ECO:0000256" key="4">
    <source>
        <dbReference type="ARBA" id="ARBA00022679"/>
    </source>
</evidence>
<dbReference type="HAMAP" id="MF_00542">
    <property type="entry name" value="Butyrate_kinase"/>
    <property type="match status" value="1"/>
</dbReference>
<dbReference type="OrthoDB" id="9771859at2"/>
<keyword evidence="4 9" id="KW-0808">Transferase</keyword>
<accession>A0A9Q9F0F9</accession>
<protein>
    <recommendedName>
        <fullName evidence="9">Probable butyrate kinase</fullName>
        <shortName evidence="9">BK</shortName>
        <ecNumber evidence="9">2.7.2.7</ecNumber>
    </recommendedName>
    <alternativeName>
        <fullName evidence="9">Branched-chain carboxylic acid kinase</fullName>
    </alternativeName>
</protein>
<proteinExistence type="inferred from homology"/>
<dbReference type="PROSITE" id="PS01075">
    <property type="entry name" value="ACETATE_KINASE_1"/>
    <property type="match status" value="1"/>
</dbReference>
<comment type="subcellular location">
    <subcellularLocation>
        <location evidence="1 9">Cytoplasm</location>
    </subcellularLocation>
</comment>
<dbReference type="Proteomes" id="UP001057381">
    <property type="component" value="Chromosome"/>
</dbReference>
<evidence type="ECO:0000256" key="10">
    <source>
        <dbReference type="RuleBase" id="RU003835"/>
    </source>
</evidence>
<dbReference type="EMBL" id="CP073809">
    <property type="protein sequence ID" value="UTH12913.1"/>
    <property type="molecule type" value="Genomic_DNA"/>
</dbReference>
<reference evidence="12" key="2">
    <citation type="submission" date="2021-04" db="EMBL/GenBank/DDBJ databases">
        <title>Complete Genome Sequences of Macrococcus spp. from dog and cattle.</title>
        <authorList>
            <person name="Schwendener S."/>
            <person name="Perreten V."/>
        </authorList>
    </citation>
    <scope>NUCLEOTIDE SEQUENCE</scope>
    <source>
        <strain evidence="12">Epi0143-OL</strain>
    </source>
</reference>
<dbReference type="Proteomes" id="UP000295735">
    <property type="component" value="Unassembled WGS sequence"/>
</dbReference>
<dbReference type="CDD" id="cd24011">
    <property type="entry name" value="ASKHA_NBD_BK"/>
    <property type="match status" value="1"/>
</dbReference>
<dbReference type="PANTHER" id="PTHR21060">
    <property type="entry name" value="ACETATE KINASE"/>
    <property type="match status" value="1"/>
</dbReference>
<dbReference type="AlphaFoldDB" id="A0A9Q9F0F9"/>